<protein>
    <submittedName>
        <fullName evidence="4">DUF4190 domain-containing protein</fullName>
    </submittedName>
</protein>
<evidence type="ECO:0000313" key="5">
    <source>
        <dbReference type="Proteomes" id="UP001597338"/>
    </source>
</evidence>
<proteinExistence type="predicted"/>
<feature type="compositionally biased region" description="Pro residues" evidence="1">
    <location>
        <begin position="45"/>
        <end position="55"/>
    </location>
</feature>
<keyword evidence="2" id="KW-0472">Membrane</keyword>
<feature type="region of interest" description="Disordered" evidence="1">
    <location>
        <begin position="1"/>
        <end position="118"/>
    </location>
</feature>
<evidence type="ECO:0000313" key="4">
    <source>
        <dbReference type="EMBL" id="MFD2029054.1"/>
    </source>
</evidence>
<keyword evidence="2" id="KW-1133">Transmembrane helix</keyword>
<dbReference type="RefSeq" id="WP_377200709.1">
    <property type="nucleotide sequence ID" value="NZ_JBHUHF010000001.1"/>
</dbReference>
<keyword evidence="2" id="KW-0812">Transmembrane</keyword>
<dbReference type="Proteomes" id="UP001597338">
    <property type="component" value="Unassembled WGS sequence"/>
</dbReference>
<dbReference type="InterPro" id="IPR025241">
    <property type="entry name" value="DUF4190"/>
</dbReference>
<accession>A0ABW4VEQ1</accession>
<organism evidence="4 5">
    <name type="scientific">Promicromonospora aerolata</name>
    <dbReference type="NCBI Taxonomy" id="195749"/>
    <lineage>
        <taxon>Bacteria</taxon>
        <taxon>Bacillati</taxon>
        <taxon>Actinomycetota</taxon>
        <taxon>Actinomycetes</taxon>
        <taxon>Micrococcales</taxon>
        <taxon>Promicromonosporaceae</taxon>
        <taxon>Promicromonospora</taxon>
    </lineage>
</organism>
<dbReference type="Pfam" id="PF13828">
    <property type="entry name" value="DUF4190"/>
    <property type="match status" value="1"/>
</dbReference>
<keyword evidence="5" id="KW-1185">Reference proteome</keyword>
<evidence type="ECO:0000256" key="1">
    <source>
        <dbReference type="SAM" id="MobiDB-lite"/>
    </source>
</evidence>
<evidence type="ECO:0000256" key="2">
    <source>
        <dbReference type="SAM" id="Phobius"/>
    </source>
</evidence>
<feature type="domain" description="DUF4190" evidence="3">
    <location>
        <begin position="120"/>
        <end position="183"/>
    </location>
</feature>
<feature type="compositionally biased region" description="Low complexity" evidence="1">
    <location>
        <begin position="56"/>
        <end position="90"/>
    </location>
</feature>
<name>A0ABW4VEQ1_9MICO</name>
<reference evidence="5" key="1">
    <citation type="journal article" date="2019" name="Int. J. Syst. Evol. Microbiol.">
        <title>The Global Catalogue of Microorganisms (GCM) 10K type strain sequencing project: providing services to taxonomists for standard genome sequencing and annotation.</title>
        <authorList>
            <consortium name="The Broad Institute Genomics Platform"/>
            <consortium name="The Broad Institute Genome Sequencing Center for Infectious Disease"/>
            <person name="Wu L."/>
            <person name="Ma J."/>
        </authorList>
    </citation>
    <scope>NUCLEOTIDE SEQUENCE [LARGE SCALE GENOMIC DNA]</scope>
    <source>
        <strain evidence="5">CCM 7043</strain>
    </source>
</reference>
<feature type="transmembrane region" description="Helical" evidence="2">
    <location>
        <begin position="165"/>
        <end position="188"/>
    </location>
</feature>
<comment type="caution">
    <text evidence="4">The sequence shown here is derived from an EMBL/GenBank/DDBJ whole genome shotgun (WGS) entry which is preliminary data.</text>
</comment>
<evidence type="ECO:0000259" key="3">
    <source>
        <dbReference type="Pfam" id="PF13828"/>
    </source>
</evidence>
<sequence>MTQDLRFNMPPGWPAQPEGWRPEPGWQPDPSWPAAPSGWEFWVPAGPPSPEPPFALPTSPSDTRPAGAAQPAGQQLPYPQAPATAYQPATAYPPPPGPAYQPGMAYQPGAAQPSPSNPQATASLVLGIVSIVLTSALFATAIVGIVLGIVGLVRSGRTDPPVGRGRAITGIVLSVLSAILGVFLVTLLSNAVSDLADRVEAGASAGAEDEAPAPDPADFLRVDAKQWDAIAKDPDRAKDRAIVVFAEVTQFDSDTGPDRFRAGAGVDRPGATLELGTNTVFVGDEALLDGVSAGDVLKIHAVVVGSLEYENQLGGVATVPVLDIARFKDVGYADLSKDVELGSTVRDQLGWVSLPVTVTNSSGRTVTYMVDVVAESADGSTSYGTGTVFAEDLEPGEKKEVMADFFDDVPEDAVFRVEKAERHLQ</sequence>
<gene>
    <name evidence="4" type="ORF">ACFSL2_26470</name>
</gene>
<feature type="transmembrane region" description="Helical" evidence="2">
    <location>
        <begin position="124"/>
        <end position="153"/>
    </location>
</feature>
<dbReference type="EMBL" id="JBHUHF010000001">
    <property type="protein sequence ID" value="MFD2029054.1"/>
    <property type="molecule type" value="Genomic_DNA"/>
</dbReference>